<dbReference type="RefSeq" id="WP_200611780.1">
    <property type="nucleotide sequence ID" value="NZ_JAEHHL010000009.1"/>
</dbReference>
<dbReference type="EMBL" id="JAEHHL010000009">
    <property type="protein sequence ID" value="MBK0400644.1"/>
    <property type="molecule type" value="Genomic_DNA"/>
</dbReference>
<gene>
    <name evidence="1" type="ORF">H0I76_15705</name>
</gene>
<dbReference type="AlphaFoldDB" id="A0A8J7MAS0"/>
<sequence length="94" mass="10270">MPTVRRRTARNRQLSATPEALVHWRDYFDGGCFLLAGAERDLGLERATPDEIDAAAKAVWHAHGAEYLAAIEGIPGGQSLAFTADYALRAYGRP</sequence>
<protein>
    <submittedName>
        <fullName evidence="1">Uncharacterized protein</fullName>
    </submittedName>
</protein>
<comment type="caution">
    <text evidence="1">The sequence shown here is derived from an EMBL/GenBank/DDBJ whole genome shotgun (WGS) entry which is preliminary data.</text>
</comment>
<name>A0A8J7MAS0_9RHOB</name>
<keyword evidence="2" id="KW-1185">Reference proteome</keyword>
<organism evidence="1 2">
    <name type="scientific">Thermohalobaculum xanthum</name>
    <dbReference type="NCBI Taxonomy" id="2753746"/>
    <lineage>
        <taxon>Bacteria</taxon>
        <taxon>Pseudomonadati</taxon>
        <taxon>Pseudomonadota</taxon>
        <taxon>Alphaproteobacteria</taxon>
        <taxon>Rhodobacterales</taxon>
        <taxon>Paracoccaceae</taxon>
        <taxon>Thermohalobaculum</taxon>
    </lineage>
</organism>
<accession>A0A8J7MAS0</accession>
<evidence type="ECO:0000313" key="2">
    <source>
        <dbReference type="Proteomes" id="UP000655420"/>
    </source>
</evidence>
<evidence type="ECO:0000313" key="1">
    <source>
        <dbReference type="EMBL" id="MBK0400644.1"/>
    </source>
</evidence>
<reference evidence="1" key="1">
    <citation type="submission" date="2020-12" db="EMBL/GenBank/DDBJ databases">
        <title>Bacterial taxonomy.</title>
        <authorList>
            <person name="Pan X."/>
        </authorList>
    </citation>
    <scope>NUCLEOTIDE SEQUENCE</scope>
    <source>
        <strain evidence="1">M0105</strain>
    </source>
</reference>
<dbReference type="Proteomes" id="UP000655420">
    <property type="component" value="Unassembled WGS sequence"/>
</dbReference>
<proteinExistence type="predicted"/>